<name>E9KTC7_STRKN</name>
<protein>
    <submittedName>
        <fullName evidence="1">Uncharacterized protein</fullName>
    </submittedName>
</protein>
<proteinExistence type="predicted"/>
<accession>E9KTC7</accession>
<evidence type="ECO:0000313" key="1">
    <source>
        <dbReference type="EMBL" id="ADU56278.1"/>
    </source>
</evidence>
<organism evidence="1">
    <name type="scientific">Streptomyces kanamyceticus</name>
    <dbReference type="NCBI Taxonomy" id="1967"/>
    <lineage>
        <taxon>Bacteria</taxon>
        <taxon>Bacillati</taxon>
        <taxon>Actinomycetota</taxon>
        <taxon>Actinomycetes</taxon>
        <taxon>Kitasatosporales</taxon>
        <taxon>Streptomycetaceae</taxon>
        <taxon>Streptomyces</taxon>
    </lineage>
</organism>
<dbReference type="EMBL" id="HM116536">
    <property type="protein sequence ID" value="ADU56278.1"/>
    <property type="molecule type" value="Genomic_DNA"/>
</dbReference>
<dbReference type="AlphaFoldDB" id="E9KTC7"/>
<gene>
    <name evidence="1" type="ORF">Tcs_SK_043</name>
</gene>
<sequence length="116" mass="11952">MGHHVQPLAAQPDGDPDADAAVFHLAAQIVPDLGQLHAGAAARLGLDDADLRQPVGSQEQRGALVIGDQLPGTGLGHEAVRVDGVGARRGMPAVGFDEDAAAGQLVRRSHQFGSWP</sequence>
<reference evidence="1" key="1">
    <citation type="journal article" date="2011" name="J. Am. Chem. Soc.">
        <title>Biosynthesis of the allylmalonyl-CoA extender unit for the FK506 polyketide synthase proceeds through a dedicated polyketide synthase and facilitates the mutasynthesis of analogues.</title>
        <authorList>
            <person name="Mo S."/>
            <person name="Kim D.H."/>
            <person name="Lee J.H."/>
            <person name="Park J.W."/>
            <person name="Basnet D.B."/>
            <person name="Ban Y.H."/>
            <person name="Yoo Y.J."/>
            <person name="Chen S.W."/>
            <person name="Park S.R."/>
            <person name="Choi E.A."/>
            <person name="Kim E."/>
            <person name="Jin Y.Y."/>
            <person name="Lee S.K."/>
            <person name="Park J.Y."/>
            <person name="Liu Y."/>
            <person name="Lee M.O."/>
            <person name="Lee K.S."/>
            <person name="Kim S.J."/>
            <person name="Kim D."/>
            <person name="Park B.C."/>
            <person name="Lee S.G."/>
            <person name="Kwon H.J."/>
            <person name="Suh J.W."/>
            <person name="Moore B.S."/>
            <person name="Lim S.K."/>
            <person name="Yoon Y.J."/>
        </authorList>
    </citation>
    <scope>NUCLEOTIDE SEQUENCE</scope>
    <source>
        <strain evidence="1">KCTC 9225</strain>
    </source>
</reference>